<keyword evidence="5" id="KW-0325">Glycoprotein</keyword>
<evidence type="ECO:0000256" key="6">
    <source>
        <dbReference type="SAM" id="SignalP"/>
    </source>
</evidence>
<evidence type="ECO:0000256" key="4">
    <source>
        <dbReference type="ARBA" id="ARBA00023136"/>
    </source>
</evidence>
<dbReference type="PANTHER" id="PTHR31021:SF1">
    <property type="entry name" value="CHROMOSOME UNDETERMINED SCAFFOLD_56, WHOLE GENOME SHOTGUN SEQUENCE"/>
    <property type="match status" value="1"/>
</dbReference>
<dbReference type="GO" id="GO:0005886">
    <property type="term" value="C:plasma membrane"/>
    <property type="evidence" value="ECO:0007669"/>
    <property type="project" value="InterPro"/>
</dbReference>
<evidence type="ECO:0000256" key="3">
    <source>
        <dbReference type="ARBA" id="ARBA00022729"/>
    </source>
</evidence>
<dbReference type="EMBL" id="CAJJDN010000169">
    <property type="protein sequence ID" value="CAD8126612.1"/>
    <property type="molecule type" value="Genomic_DNA"/>
</dbReference>
<dbReference type="PANTHER" id="PTHR31021">
    <property type="entry name" value="ADENOMATOSIS POLYPOSIS COLI DOWN-REGULATED 1"/>
    <property type="match status" value="1"/>
</dbReference>
<feature type="domain" description="APCDD1" evidence="7">
    <location>
        <begin position="222"/>
        <end position="330"/>
    </location>
</feature>
<feature type="signal peptide" evidence="6">
    <location>
        <begin position="1"/>
        <end position="23"/>
    </location>
</feature>
<sequence>MKNNSFTILSFITLIIMMNGVQTQTLDELKEKIVNEWKSLSLELIPNQIQDTVVAEYQRREWNFTQEFEFSTKIENFNDYSGKNRTTSIEGVGVITFQSESDVIKGAYLCQFTFNKSAIITLHTDELVNAFNQLENGDKPWVKDQPRNVTTLAVPVFNKLANQFFIAYDLIYIKDNYLYMGEVDAFGNEATQTQPPKGLCAPLIPLNDDVESLSLEELKEEMINGVWSSMTKEIRPGRDANNQLTTIYITRELWFPTDSTFGLKINFFPDQGNTNSQMELEMLGSLIWEGDASSVVPGAQFAQFVVDQLYLTPKNDQFTANFNSNLPQGVEPFQTNLKANMTAKDFPAFGLTKNDVIKENDLVYLRQNRFYLGARPVDAGRPYPIERRTYSLADDLIDPEREIFSTLLIVSYMLILINI</sequence>
<protein>
    <recommendedName>
        <fullName evidence="7">APCDD1 domain-containing protein</fullName>
    </recommendedName>
</protein>
<comment type="subcellular location">
    <subcellularLocation>
        <location evidence="1">Membrane</location>
        <topology evidence="1">Single-pass membrane protein</topology>
    </subcellularLocation>
</comment>
<reference evidence="8" key="1">
    <citation type="submission" date="2021-01" db="EMBL/GenBank/DDBJ databases">
        <authorList>
            <consortium name="Genoscope - CEA"/>
            <person name="William W."/>
        </authorList>
    </citation>
    <scope>NUCLEOTIDE SEQUENCE</scope>
</reference>
<evidence type="ECO:0000256" key="5">
    <source>
        <dbReference type="ARBA" id="ARBA00023180"/>
    </source>
</evidence>
<dbReference type="Proteomes" id="UP000692954">
    <property type="component" value="Unassembled WGS sequence"/>
</dbReference>
<comment type="caution">
    <text evidence="8">The sequence shown here is derived from an EMBL/GenBank/DDBJ whole genome shotgun (WGS) entry which is preliminary data.</text>
</comment>
<dbReference type="AlphaFoldDB" id="A0A8S1RH47"/>
<dbReference type="OrthoDB" id="5985602at2759"/>
<keyword evidence="2" id="KW-0812">Transmembrane</keyword>
<accession>A0A8S1RH47</accession>
<gene>
    <name evidence="8" type="ORF">PSON_ATCC_30995.1.T1690008</name>
</gene>
<dbReference type="InterPro" id="IPR029405">
    <property type="entry name" value="APCDD1_dom"/>
</dbReference>
<dbReference type="GO" id="GO:0030178">
    <property type="term" value="P:negative regulation of Wnt signaling pathway"/>
    <property type="evidence" value="ECO:0007669"/>
    <property type="project" value="InterPro"/>
</dbReference>
<evidence type="ECO:0000313" key="8">
    <source>
        <dbReference type="EMBL" id="CAD8126612.1"/>
    </source>
</evidence>
<keyword evidence="4" id="KW-0472">Membrane</keyword>
<dbReference type="Pfam" id="PF14921">
    <property type="entry name" value="APCDDC"/>
    <property type="match status" value="1"/>
</dbReference>
<evidence type="ECO:0000256" key="1">
    <source>
        <dbReference type="ARBA" id="ARBA00004167"/>
    </source>
</evidence>
<evidence type="ECO:0000313" key="9">
    <source>
        <dbReference type="Proteomes" id="UP000692954"/>
    </source>
</evidence>
<name>A0A8S1RH47_9CILI</name>
<dbReference type="InterPro" id="IPR042425">
    <property type="entry name" value="APCDD1"/>
</dbReference>
<keyword evidence="9" id="KW-1185">Reference proteome</keyword>
<organism evidence="8 9">
    <name type="scientific">Paramecium sonneborni</name>
    <dbReference type="NCBI Taxonomy" id="65129"/>
    <lineage>
        <taxon>Eukaryota</taxon>
        <taxon>Sar</taxon>
        <taxon>Alveolata</taxon>
        <taxon>Ciliophora</taxon>
        <taxon>Intramacronucleata</taxon>
        <taxon>Oligohymenophorea</taxon>
        <taxon>Peniculida</taxon>
        <taxon>Parameciidae</taxon>
        <taxon>Paramecium</taxon>
    </lineage>
</organism>
<dbReference type="GO" id="GO:0017147">
    <property type="term" value="F:Wnt-protein binding"/>
    <property type="evidence" value="ECO:0007669"/>
    <property type="project" value="InterPro"/>
</dbReference>
<feature type="chain" id="PRO_5035795030" description="APCDD1 domain-containing protein" evidence="6">
    <location>
        <begin position="24"/>
        <end position="419"/>
    </location>
</feature>
<evidence type="ECO:0000256" key="2">
    <source>
        <dbReference type="ARBA" id="ARBA00022692"/>
    </source>
</evidence>
<evidence type="ECO:0000259" key="7">
    <source>
        <dbReference type="Pfam" id="PF14921"/>
    </source>
</evidence>
<keyword evidence="3 6" id="KW-0732">Signal</keyword>
<proteinExistence type="predicted"/>